<dbReference type="AlphaFoldDB" id="A0A507AEB9"/>
<evidence type="ECO:0000313" key="2">
    <source>
        <dbReference type="Proteomes" id="UP000319257"/>
    </source>
</evidence>
<dbReference type="Proteomes" id="UP000319257">
    <property type="component" value="Unassembled WGS sequence"/>
</dbReference>
<evidence type="ECO:0000313" key="1">
    <source>
        <dbReference type="EMBL" id="TPX07595.1"/>
    </source>
</evidence>
<sequence>MKNTSQSFRFVLSMESIFNNFPLSAAVTVPPASRLIITSGHVGMGPDGKLTQGLEGQISMAFENLGKALVAAAPQLDSSTIWQHVYQINMYLAGELTQDIIETVFRVHRQVMKDCEPASTMVGVHSLAFGSLFEVSVVCAVPEF</sequence>
<comment type="caution">
    <text evidence="1">The sequence shown here is derived from an EMBL/GenBank/DDBJ whole genome shotgun (WGS) entry which is preliminary data.</text>
</comment>
<gene>
    <name evidence="1" type="ORF">E0L32_010694</name>
</gene>
<protein>
    <submittedName>
        <fullName evidence="1">Uncharacterized protein</fullName>
    </submittedName>
</protein>
<organism evidence="1 2">
    <name type="scientific">Thyridium curvatum</name>
    <dbReference type="NCBI Taxonomy" id="1093900"/>
    <lineage>
        <taxon>Eukaryota</taxon>
        <taxon>Fungi</taxon>
        <taxon>Dikarya</taxon>
        <taxon>Ascomycota</taxon>
        <taxon>Pezizomycotina</taxon>
        <taxon>Sordariomycetes</taxon>
        <taxon>Sordariomycetidae</taxon>
        <taxon>Thyridiales</taxon>
        <taxon>Thyridiaceae</taxon>
        <taxon>Thyridium</taxon>
    </lineage>
</organism>
<dbReference type="OrthoDB" id="309640at2759"/>
<dbReference type="InterPro" id="IPR035959">
    <property type="entry name" value="RutC-like_sf"/>
</dbReference>
<dbReference type="Pfam" id="PF01042">
    <property type="entry name" value="Ribonuc_L-PSP"/>
    <property type="match status" value="1"/>
</dbReference>
<dbReference type="Gene3D" id="3.30.1330.40">
    <property type="entry name" value="RutC-like"/>
    <property type="match status" value="1"/>
</dbReference>
<dbReference type="EMBL" id="SKBQ01000089">
    <property type="protein sequence ID" value="TPX07595.1"/>
    <property type="molecule type" value="Genomic_DNA"/>
</dbReference>
<dbReference type="InterPro" id="IPR006175">
    <property type="entry name" value="YjgF/YER057c/UK114"/>
</dbReference>
<accession>A0A507AEB9</accession>
<dbReference type="RefSeq" id="XP_030989306.1">
    <property type="nucleotide sequence ID" value="XM_031133341.1"/>
</dbReference>
<keyword evidence="2" id="KW-1185">Reference proteome</keyword>
<reference evidence="1 2" key="1">
    <citation type="submission" date="2019-06" db="EMBL/GenBank/DDBJ databases">
        <title>Draft genome sequence of the filamentous fungus Phialemoniopsis curvata isolated from diesel fuel.</title>
        <authorList>
            <person name="Varaljay V.A."/>
            <person name="Lyon W.J."/>
            <person name="Crouch A.L."/>
            <person name="Drake C.E."/>
            <person name="Hollomon J.M."/>
            <person name="Nadeau L.J."/>
            <person name="Nunn H.S."/>
            <person name="Stevenson B.S."/>
            <person name="Bojanowski C.L."/>
            <person name="Crookes-Goodson W.J."/>
        </authorList>
    </citation>
    <scope>NUCLEOTIDE SEQUENCE [LARGE SCALE GENOMIC DNA]</scope>
    <source>
        <strain evidence="1 2">D216</strain>
    </source>
</reference>
<proteinExistence type="predicted"/>
<dbReference type="SUPFAM" id="SSF55298">
    <property type="entry name" value="YjgF-like"/>
    <property type="match status" value="1"/>
</dbReference>
<dbReference type="InParanoid" id="A0A507AEB9"/>
<name>A0A507AEB9_9PEZI</name>
<dbReference type="GeneID" id="41978141"/>